<dbReference type="InterPro" id="IPR000192">
    <property type="entry name" value="Aminotrans_V_dom"/>
</dbReference>
<dbReference type="Pfam" id="PF22475">
    <property type="entry name" value="YhfS-like_C"/>
    <property type="match status" value="1"/>
</dbReference>
<dbReference type="RefSeq" id="WP_058918831.1">
    <property type="nucleotide sequence ID" value="NZ_JBHSQC010000011.1"/>
</dbReference>
<keyword evidence="4" id="KW-1185">Reference proteome</keyword>
<protein>
    <submittedName>
        <fullName evidence="3">Aminotransferase class V-fold PLP-dependent enzyme</fullName>
    </submittedName>
</protein>
<dbReference type="Gene3D" id="3.40.640.10">
    <property type="entry name" value="Type I PLP-dependent aspartate aminotransferase-like (Major domain)"/>
    <property type="match status" value="1"/>
</dbReference>
<dbReference type="Pfam" id="PF00266">
    <property type="entry name" value="Aminotran_5"/>
    <property type="match status" value="1"/>
</dbReference>
<name>A0ABW4NL66_9LACT</name>
<evidence type="ECO:0000313" key="3">
    <source>
        <dbReference type="EMBL" id="MFD1798282.1"/>
    </source>
</evidence>
<organism evidence="3 4">
    <name type="scientific">Carnobacterium antarcticum</name>
    <dbReference type="NCBI Taxonomy" id="2126436"/>
    <lineage>
        <taxon>Bacteria</taxon>
        <taxon>Bacillati</taxon>
        <taxon>Bacillota</taxon>
        <taxon>Bacilli</taxon>
        <taxon>Lactobacillales</taxon>
        <taxon>Carnobacteriaceae</taxon>
        <taxon>Carnobacterium</taxon>
    </lineage>
</organism>
<dbReference type="Gene3D" id="3.90.1150.130">
    <property type="match status" value="1"/>
</dbReference>
<dbReference type="InterPro" id="IPR006235">
    <property type="entry name" value="OAc-hSer/O-AcSer_sulfhydrylase"/>
</dbReference>
<accession>A0ABW4NL66</accession>
<comment type="caution">
    <text evidence="3">The sequence shown here is derived from an EMBL/GenBank/DDBJ whole genome shotgun (WGS) entry which is preliminary data.</text>
</comment>
<keyword evidence="3" id="KW-0808">Transferase</keyword>
<feature type="domain" description="YhfS-like C-terminal" evidence="2">
    <location>
        <begin position="256"/>
        <end position="356"/>
    </location>
</feature>
<sequence length="364" mass="39653">MKTYPLTSLNIEDATKKQFSLIDEITKVFRGSEILTRGDLGVVPGLNQPKTTNKVEKVLENYFDAEAAMLVRGAGTMAIRMALHATMKIGDTLLVHDAPVYPTTKVSIDTMGLKTIEANFNDLKNLQEALQSQDIDGVLIQITRQKPDDSYDAKEVIECIQNYLPNTPIITDDNYAVLKTPKIGSQMGATLACFSTFKLLGPEGIGCIVGNRRAIEKLKAENYSGGLQVQGHEAIDVLRGMIYAPVSLALSAGVLEEVKKRLNAGEIQGVKQAYIANAQSKVILVELNEPIANAILEEAEKLGAAPNPVGAESQYEFVPMFYRLSGTFRAANPDAERTTIRINPMRAGSETIIRILREAIIAGS</sequence>
<dbReference type="EMBL" id="JBHUFF010000002">
    <property type="protein sequence ID" value="MFD1798282.1"/>
    <property type="molecule type" value="Genomic_DNA"/>
</dbReference>
<dbReference type="InterPro" id="IPR054718">
    <property type="entry name" value="YhfS-like_C"/>
</dbReference>
<dbReference type="InterPro" id="IPR015421">
    <property type="entry name" value="PyrdxlP-dep_Trfase_major"/>
</dbReference>
<evidence type="ECO:0000259" key="2">
    <source>
        <dbReference type="Pfam" id="PF22475"/>
    </source>
</evidence>
<dbReference type="Proteomes" id="UP001597285">
    <property type="component" value="Unassembled WGS sequence"/>
</dbReference>
<evidence type="ECO:0000313" key="4">
    <source>
        <dbReference type="Proteomes" id="UP001597285"/>
    </source>
</evidence>
<proteinExistence type="predicted"/>
<keyword evidence="3" id="KW-0032">Aminotransferase</keyword>
<feature type="domain" description="Aminotransferase class V" evidence="1">
    <location>
        <begin position="71"/>
        <end position="226"/>
    </location>
</feature>
<reference evidence="4" key="1">
    <citation type="journal article" date="2019" name="Int. J. Syst. Evol. Microbiol.">
        <title>The Global Catalogue of Microorganisms (GCM) 10K type strain sequencing project: providing services to taxonomists for standard genome sequencing and annotation.</title>
        <authorList>
            <consortium name="The Broad Institute Genomics Platform"/>
            <consortium name="The Broad Institute Genome Sequencing Center for Infectious Disease"/>
            <person name="Wu L."/>
            <person name="Ma J."/>
        </authorList>
    </citation>
    <scope>NUCLEOTIDE SEQUENCE [LARGE SCALE GENOMIC DNA]</scope>
    <source>
        <strain evidence="4">KCTC 42143</strain>
    </source>
</reference>
<dbReference type="SUPFAM" id="SSF53383">
    <property type="entry name" value="PLP-dependent transferases"/>
    <property type="match status" value="1"/>
</dbReference>
<dbReference type="PANTHER" id="PTHR43797">
    <property type="entry name" value="HOMOCYSTEINE/CYSTEINE SYNTHASE"/>
    <property type="match status" value="1"/>
</dbReference>
<dbReference type="InterPro" id="IPR015424">
    <property type="entry name" value="PyrdxlP-dep_Trfase"/>
</dbReference>
<evidence type="ECO:0000259" key="1">
    <source>
        <dbReference type="Pfam" id="PF00266"/>
    </source>
</evidence>
<gene>
    <name evidence="3" type="ORF">ACFSBK_00190</name>
</gene>
<dbReference type="PANTHER" id="PTHR43797:SF2">
    <property type="entry name" value="HOMOCYSTEINE_CYSTEINE SYNTHASE"/>
    <property type="match status" value="1"/>
</dbReference>
<dbReference type="GO" id="GO:0008483">
    <property type="term" value="F:transaminase activity"/>
    <property type="evidence" value="ECO:0007669"/>
    <property type="project" value="UniProtKB-KW"/>
</dbReference>